<dbReference type="SUPFAM" id="SSF46689">
    <property type="entry name" value="Homeodomain-like"/>
    <property type="match status" value="1"/>
</dbReference>
<dbReference type="SUPFAM" id="SSF48498">
    <property type="entry name" value="Tetracyclin repressor-like, C-terminal domain"/>
    <property type="match status" value="1"/>
</dbReference>
<evidence type="ECO:0000256" key="2">
    <source>
        <dbReference type="ARBA" id="ARBA00023125"/>
    </source>
</evidence>
<feature type="compositionally biased region" description="Low complexity" evidence="5">
    <location>
        <begin position="7"/>
        <end position="18"/>
    </location>
</feature>
<dbReference type="GO" id="GO:0003700">
    <property type="term" value="F:DNA-binding transcription factor activity"/>
    <property type="evidence" value="ECO:0007669"/>
    <property type="project" value="TreeGrafter"/>
</dbReference>
<dbReference type="STRING" id="187868.SAMN05192589_10171"/>
<dbReference type="Gene3D" id="1.10.357.10">
    <property type="entry name" value="Tetracycline Repressor, domain 2"/>
    <property type="match status" value="1"/>
</dbReference>
<dbReference type="Pfam" id="PF13305">
    <property type="entry name" value="TetR_C_33"/>
    <property type="match status" value="1"/>
</dbReference>
<evidence type="ECO:0000259" key="6">
    <source>
        <dbReference type="PROSITE" id="PS50977"/>
    </source>
</evidence>
<dbReference type="PANTHER" id="PTHR30055:SF220">
    <property type="entry name" value="TETR-FAMILY REGULATORY PROTEIN"/>
    <property type="match status" value="1"/>
</dbReference>
<evidence type="ECO:0000256" key="1">
    <source>
        <dbReference type="ARBA" id="ARBA00023015"/>
    </source>
</evidence>
<organism evidence="7 8">
    <name type="scientific">Paracidovorax valerianellae</name>
    <dbReference type="NCBI Taxonomy" id="187868"/>
    <lineage>
        <taxon>Bacteria</taxon>
        <taxon>Pseudomonadati</taxon>
        <taxon>Pseudomonadota</taxon>
        <taxon>Betaproteobacteria</taxon>
        <taxon>Burkholderiales</taxon>
        <taxon>Comamonadaceae</taxon>
        <taxon>Paracidovorax</taxon>
    </lineage>
</organism>
<dbReference type="AlphaFoldDB" id="A0A1G6I4Q0"/>
<evidence type="ECO:0000313" key="7">
    <source>
        <dbReference type="EMBL" id="SDC01512.1"/>
    </source>
</evidence>
<name>A0A1G6I4Q0_9BURK</name>
<evidence type="ECO:0000313" key="8">
    <source>
        <dbReference type="Proteomes" id="UP000198781"/>
    </source>
</evidence>
<dbReference type="PROSITE" id="PS50977">
    <property type="entry name" value="HTH_TETR_2"/>
    <property type="match status" value="1"/>
</dbReference>
<dbReference type="InterPro" id="IPR036271">
    <property type="entry name" value="Tet_transcr_reg_TetR-rel_C_sf"/>
</dbReference>
<reference evidence="7 8" key="1">
    <citation type="submission" date="2016-10" db="EMBL/GenBank/DDBJ databases">
        <authorList>
            <person name="de Groot N.N."/>
        </authorList>
    </citation>
    <scope>NUCLEOTIDE SEQUENCE [LARGE SCALE GENOMIC DNA]</scope>
    <source>
        <strain evidence="7 8">DSM 16619</strain>
    </source>
</reference>
<feature type="region of interest" description="Disordered" evidence="5">
    <location>
        <begin position="1"/>
        <end position="27"/>
    </location>
</feature>
<proteinExistence type="predicted"/>
<dbReference type="EMBL" id="FMZC01000001">
    <property type="protein sequence ID" value="SDC01512.1"/>
    <property type="molecule type" value="Genomic_DNA"/>
</dbReference>
<keyword evidence="8" id="KW-1185">Reference proteome</keyword>
<evidence type="ECO:0000256" key="3">
    <source>
        <dbReference type="ARBA" id="ARBA00023163"/>
    </source>
</evidence>
<evidence type="ECO:0000256" key="5">
    <source>
        <dbReference type="SAM" id="MobiDB-lite"/>
    </source>
</evidence>
<keyword evidence="3" id="KW-0804">Transcription</keyword>
<keyword evidence="1" id="KW-0805">Transcription regulation</keyword>
<dbReference type="Proteomes" id="UP000198781">
    <property type="component" value="Unassembled WGS sequence"/>
</dbReference>
<evidence type="ECO:0000256" key="4">
    <source>
        <dbReference type="PROSITE-ProRule" id="PRU00335"/>
    </source>
</evidence>
<sequence>MEDKIKTSTSPKKTSPTAPRKRAALPAAGVADRGYHHGDLRAALLDAAEAELIENGVAGFSLRGTARRAGVSHAAPAHHFANTGALLSALALRGFAQLSNAMERGMAQTEASPRARLAASGKAYVAFARKNPQLFRLMFFGNQPLQLTVEAPDGGTSANPLGLLHSCIEAALGPGASPLDVATAVASSWGLVHGLSHLLIEEAAAFLQPFESDARLLIVDRAIDQLAAGLARQASDL</sequence>
<dbReference type="InterPro" id="IPR050109">
    <property type="entry name" value="HTH-type_TetR-like_transc_reg"/>
</dbReference>
<feature type="domain" description="HTH tetR-type" evidence="6">
    <location>
        <begin position="38"/>
        <end position="98"/>
    </location>
</feature>
<accession>A0A1G6I4Q0</accession>
<dbReference type="InterPro" id="IPR001647">
    <property type="entry name" value="HTH_TetR"/>
</dbReference>
<dbReference type="RefSeq" id="WP_175537617.1">
    <property type="nucleotide sequence ID" value="NZ_FMZC01000001.1"/>
</dbReference>
<protein>
    <submittedName>
        <fullName evidence="7">Transcriptional regulator, TetR family</fullName>
    </submittedName>
</protein>
<dbReference type="InterPro" id="IPR025996">
    <property type="entry name" value="MT1864/Rv1816-like_C"/>
</dbReference>
<dbReference type="PANTHER" id="PTHR30055">
    <property type="entry name" value="HTH-TYPE TRANSCRIPTIONAL REGULATOR RUTR"/>
    <property type="match status" value="1"/>
</dbReference>
<dbReference type="Pfam" id="PF00440">
    <property type="entry name" value="TetR_N"/>
    <property type="match status" value="1"/>
</dbReference>
<dbReference type="InterPro" id="IPR009057">
    <property type="entry name" value="Homeodomain-like_sf"/>
</dbReference>
<dbReference type="GO" id="GO:0000976">
    <property type="term" value="F:transcription cis-regulatory region binding"/>
    <property type="evidence" value="ECO:0007669"/>
    <property type="project" value="TreeGrafter"/>
</dbReference>
<feature type="DNA-binding region" description="H-T-H motif" evidence="4">
    <location>
        <begin position="61"/>
        <end position="80"/>
    </location>
</feature>
<gene>
    <name evidence="7" type="ORF">SAMN05192589_10171</name>
</gene>
<keyword evidence="2 4" id="KW-0238">DNA-binding</keyword>